<dbReference type="GO" id="GO:0005739">
    <property type="term" value="C:mitochondrion"/>
    <property type="evidence" value="ECO:0007669"/>
    <property type="project" value="TreeGrafter"/>
</dbReference>
<reference evidence="5 6" key="1">
    <citation type="journal article" date="2016" name="Genome Biol. Evol.">
        <title>Divergent and convergent evolution of fungal pathogenicity.</title>
        <authorList>
            <person name="Shang Y."/>
            <person name="Xiao G."/>
            <person name="Zheng P."/>
            <person name="Cen K."/>
            <person name="Zhan S."/>
            <person name="Wang C."/>
        </authorList>
    </citation>
    <scope>NUCLEOTIDE SEQUENCE [LARGE SCALE GENOMIC DNA]</scope>
    <source>
        <strain evidence="5 6">ARSEF 7405</strain>
    </source>
</reference>
<keyword evidence="1 5" id="KW-0808">Transferase</keyword>
<accession>A0A168A7K9</accession>
<name>A0A168A7K9_9EURO</name>
<organism evidence="5 6">
    <name type="scientific">Ascosphaera apis ARSEF 7405</name>
    <dbReference type="NCBI Taxonomy" id="392613"/>
    <lineage>
        <taxon>Eukaryota</taxon>
        <taxon>Fungi</taxon>
        <taxon>Dikarya</taxon>
        <taxon>Ascomycota</taxon>
        <taxon>Pezizomycotina</taxon>
        <taxon>Eurotiomycetes</taxon>
        <taxon>Eurotiomycetidae</taxon>
        <taxon>Onygenales</taxon>
        <taxon>Ascosphaeraceae</taxon>
        <taxon>Ascosphaera</taxon>
    </lineage>
</organism>
<dbReference type="AlphaFoldDB" id="A0A168A7K9"/>
<dbReference type="FunFam" id="3.40.250.10:FF:000033">
    <property type="entry name" value="Thiosulfate sulfurtransferase TUM1"/>
    <property type="match status" value="1"/>
</dbReference>
<dbReference type="PANTHER" id="PTHR11364:SF27">
    <property type="entry name" value="SULFURTRANSFERASE"/>
    <property type="match status" value="1"/>
</dbReference>
<dbReference type="SUPFAM" id="SSF52821">
    <property type="entry name" value="Rhodanese/Cell cycle control phosphatase"/>
    <property type="match status" value="2"/>
</dbReference>
<proteinExistence type="predicted"/>
<dbReference type="CDD" id="cd01448">
    <property type="entry name" value="TST_Repeat_1"/>
    <property type="match status" value="1"/>
</dbReference>
<dbReference type="VEuPathDB" id="FungiDB:AAP_02367"/>
<sequence>MASLLRSLRPAIFSPRSSLSALSSSSSPLLRTAAGATYTTATTTMSSRPFSSYLVTPAELNAALTDQDASRRTIPLCATWFMPNDPQKRTGAEAFKRLRIPHARFLDIDKVKDLDSIYPHMLPTSDVFETAMQELGIKRDDQIVVYDSEETGLFSAPRVGWTLRLFGHEKVHVLNNFRLWVKEGYPVESGELDAAVMPEQKSGYTVSTMKPELVVNYAEMKQIAKNNLETEAAEAKKEAEERKKEQEQENEGEGEDKKSSSSSRKESASEHQILDARPYGRWAGIDPEPRVGLPSGHIPGSISVPFNELLDPETKTLLPKERLREIFAAKGVKEGKPTISSCGTGVTAAVVDLALEQAGYVEKDNRRIYDGSWTEWAMRVKPESGLIQTVEKKN</sequence>
<keyword evidence="6" id="KW-1185">Reference proteome</keyword>
<feature type="domain" description="Rhodanese" evidence="4">
    <location>
        <begin position="267"/>
        <end position="385"/>
    </location>
</feature>
<protein>
    <submittedName>
        <fullName evidence="5">Thiosulfate sulfurtransferase</fullName>
    </submittedName>
</protein>
<dbReference type="CDD" id="cd01449">
    <property type="entry name" value="TST_Repeat_2"/>
    <property type="match status" value="1"/>
</dbReference>
<feature type="compositionally biased region" description="Basic and acidic residues" evidence="3">
    <location>
        <begin position="233"/>
        <end position="247"/>
    </location>
</feature>
<evidence type="ECO:0000313" key="6">
    <source>
        <dbReference type="Proteomes" id="UP000242877"/>
    </source>
</evidence>
<keyword evidence="2" id="KW-0677">Repeat</keyword>
<evidence type="ECO:0000313" key="5">
    <source>
        <dbReference type="EMBL" id="KZZ93575.1"/>
    </source>
</evidence>
<evidence type="ECO:0000256" key="2">
    <source>
        <dbReference type="ARBA" id="ARBA00022737"/>
    </source>
</evidence>
<dbReference type="SMART" id="SM00450">
    <property type="entry name" value="RHOD"/>
    <property type="match status" value="2"/>
</dbReference>
<dbReference type="Proteomes" id="UP000242877">
    <property type="component" value="Unassembled WGS sequence"/>
</dbReference>
<comment type="caution">
    <text evidence="5">The sequence shown here is derived from an EMBL/GenBank/DDBJ whole genome shotgun (WGS) entry which is preliminary data.</text>
</comment>
<gene>
    <name evidence="5" type="ORF">AAP_02367</name>
</gene>
<evidence type="ECO:0000259" key="4">
    <source>
        <dbReference type="PROSITE" id="PS50206"/>
    </source>
</evidence>
<dbReference type="GO" id="GO:0002143">
    <property type="term" value="P:tRNA wobble position uridine thiolation"/>
    <property type="evidence" value="ECO:0007669"/>
    <property type="project" value="EnsemblFungi"/>
</dbReference>
<dbReference type="PANTHER" id="PTHR11364">
    <property type="entry name" value="THIOSULFATE SULFERTANSFERASE"/>
    <property type="match status" value="1"/>
</dbReference>
<feature type="compositionally biased region" description="Basic and acidic residues" evidence="3">
    <location>
        <begin position="255"/>
        <end position="274"/>
    </location>
</feature>
<dbReference type="PROSITE" id="PS50206">
    <property type="entry name" value="RHODANESE_3"/>
    <property type="match status" value="2"/>
</dbReference>
<dbReference type="FunFam" id="3.40.250.10:FF:000001">
    <property type="entry name" value="Sulfurtransferase"/>
    <property type="match status" value="1"/>
</dbReference>
<dbReference type="OrthoDB" id="270167at2759"/>
<dbReference type="InterPro" id="IPR045078">
    <property type="entry name" value="TST/MPST-like"/>
</dbReference>
<dbReference type="InterPro" id="IPR036873">
    <property type="entry name" value="Rhodanese-like_dom_sf"/>
</dbReference>
<dbReference type="Pfam" id="PF00581">
    <property type="entry name" value="Rhodanese"/>
    <property type="match status" value="1"/>
</dbReference>
<dbReference type="GO" id="GO:0004792">
    <property type="term" value="F:thiosulfate-cyanide sulfurtransferase activity"/>
    <property type="evidence" value="ECO:0007669"/>
    <property type="project" value="EnsemblFungi"/>
</dbReference>
<dbReference type="EMBL" id="AZGZ01000008">
    <property type="protein sequence ID" value="KZZ93575.1"/>
    <property type="molecule type" value="Genomic_DNA"/>
</dbReference>
<dbReference type="Gene3D" id="3.40.250.10">
    <property type="entry name" value="Rhodanese-like domain"/>
    <property type="match status" value="2"/>
</dbReference>
<dbReference type="InterPro" id="IPR001763">
    <property type="entry name" value="Rhodanese-like_dom"/>
</dbReference>
<feature type="region of interest" description="Disordered" evidence="3">
    <location>
        <begin position="231"/>
        <end position="296"/>
    </location>
</feature>
<evidence type="ECO:0000256" key="3">
    <source>
        <dbReference type="SAM" id="MobiDB-lite"/>
    </source>
</evidence>
<evidence type="ECO:0000256" key="1">
    <source>
        <dbReference type="ARBA" id="ARBA00022679"/>
    </source>
</evidence>
<feature type="domain" description="Rhodanese" evidence="4">
    <location>
        <begin position="86"/>
        <end position="189"/>
    </location>
</feature>